<feature type="chain" id="PRO_5028806151" evidence="2">
    <location>
        <begin position="24"/>
        <end position="174"/>
    </location>
</feature>
<evidence type="ECO:0000313" key="3">
    <source>
        <dbReference type="EMBL" id="KAE9636151.1"/>
    </source>
</evidence>
<reference evidence="3 4" key="1">
    <citation type="submission" date="2019-12" db="EMBL/GenBank/DDBJ databases">
        <title>Defluviitalea raffinosedens, isolated from a biogas fermenter, genome sequencing and characterization.</title>
        <authorList>
            <person name="Rettenmaier R."/>
            <person name="Schneider M."/>
            <person name="Neuhaus K."/>
            <person name="Liebl W."/>
            <person name="Zverlov V."/>
        </authorList>
    </citation>
    <scope>NUCLEOTIDE SEQUENCE [LARGE SCALE GENOMIC DNA]</scope>
    <source>
        <strain evidence="3 4">249c-K6</strain>
    </source>
</reference>
<dbReference type="OrthoDB" id="2063121at2"/>
<dbReference type="RefSeq" id="WP_158739405.1">
    <property type="nucleotide sequence ID" value="NZ_JAFBEP010000003.1"/>
</dbReference>
<keyword evidence="2" id="KW-0732">Signal</keyword>
<feature type="coiled-coil region" evidence="1">
    <location>
        <begin position="135"/>
        <end position="162"/>
    </location>
</feature>
<name>A0A7C8HFM4_9FIRM</name>
<keyword evidence="1" id="KW-0175">Coiled coil</keyword>
<dbReference type="Proteomes" id="UP000483018">
    <property type="component" value="Unassembled WGS sequence"/>
</dbReference>
<evidence type="ECO:0000256" key="1">
    <source>
        <dbReference type="SAM" id="Coils"/>
    </source>
</evidence>
<dbReference type="EMBL" id="WSLF01000002">
    <property type="protein sequence ID" value="KAE9636151.1"/>
    <property type="molecule type" value="Genomic_DNA"/>
</dbReference>
<gene>
    <name evidence="3" type="ORF">GND95_03220</name>
</gene>
<comment type="caution">
    <text evidence="3">The sequence shown here is derived from an EMBL/GenBank/DDBJ whole genome shotgun (WGS) entry which is preliminary data.</text>
</comment>
<proteinExistence type="predicted"/>
<organism evidence="3 4">
    <name type="scientific">Defluviitalea raffinosedens</name>
    <dbReference type="NCBI Taxonomy" id="1450156"/>
    <lineage>
        <taxon>Bacteria</taxon>
        <taxon>Bacillati</taxon>
        <taxon>Bacillota</taxon>
        <taxon>Clostridia</taxon>
        <taxon>Lachnospirales</taxon>
        <taxon>Defluviitaleaceae</taxon>
        <taxon>Defluviitalea</taxon>
    </lineage>
</organism>
<sequence length="174" mass="19891">MRKYLYLMVFALIMLFPMTEVSAKDLTTNSNVSAKTYEISSAEEDILDLGVIKITAGLTKEQEVTFDKVRNIAGEAKEGTVLVFKVYQDKEQEDKETYSQSVGASGLFSQLINLKVGKNYIEIKVEQENNEQVFLFEISRKKEEIKKELEEVKINNIFSEQETTKNTVLKSILK</sequence>
<evidence type="ECO:0000256" key="2">
    <source>
        <dbReference type="SAM" id="SignalP"/>
    </source>
</evidence>
<keyword evidence="4" id="KW-1185">Reference proteome</keyword>
<protein>
    <submittedName>
        <fullName evidence="3">Uncharacterized protein</fullName>
    </submittedName>
</protein>
<evidence type="ECO:0000313" key="4">
    <source>
        <dbReference type="Proteomes" id="UP000483018"/>
    </source>
</evidence>
<dbReference type="AlphaFoldDB" id="A0A7C8HFM4"/>
<accession>A0A7C8HFM4</accession>
<feature type="signal peptide" evidence="2">
    <location>
        <begin position="1"/>
        <end position="23"/>
    </location>
</feature>